<sequence>MKTYLITYDLIKPETSADYTRLFANIKSHISWAKPMASVWLIKTNRSKKEIMRLLRSAADSNDKFLVIEVTNDWISFNLSDAVVAWMKSKI</sequence>
<gene>
    <name evidence="1" type="ORF">A2838_02925</name>
</gene>
<evidence type="ECO:0000313" key="2">
    <source>
        <dbReference type="Proteomes" id="UP000178107"/>
    </source>
</evidence>
<accession>A0A1G2T043</accession>
<evidence type="ECO:0000313" key="1">
    <source>
        <dbReference type="EMBL" id="OHA90645.1"/>
    </source>
</evidence>
<dbReference type="EMBL" id="MHVH01000003">
    <property type="protein sequence ID" value="OHA90645.1"/>
    <property type="molecule type" value="Genomic_DNA"/>
</dbReference>
<comment type="caution">
    <text evidence="1">The sequence shown here is derived from an EMBL/GenBank/DDBJ whole genome shotgun (WGS) entry which is preliminary data.</text>
</comment>
<name>A0A1G2T043_9BACT</name>
<protein>
    <recommendedName>
        <fullName evidence="3">SinR family protein</fullName>
    </recommendedName>
</protein>
<organism evidence="1 2">
    <name type="scientific">Candidatus Zambryskibacteria bacterium RIFCSPHIGHO2_01_FULL_46_25</name>
    <dbReference type="NCBI Taxonomy" id="1802738"/>
    <lineage>
        <taxon>Bacteria</taxon>
        <taxon>Candidatus Zambryskiibacteriota</taxon>
    </lineage>
</organism>
<dbReference type="Proteomes" id="UP000178107">
    <property type="component" value="Unassembled WGS sequence"/>
</dbReference>
<reference evidence="1 2" key="1">
    <citation type="journal article" date="2016" name="Nat. Commun.">
        <title>Thousands of microbial genomes shed light on interconnected biogeochemical processes in an aquifer system.</title>
        <authorList>
            <person name="Anantharaman K."/>
            <person name="Brown C.T."/>
            <person name="Hug L.A."/>
            <person name="Sharon I."/>
            <person name="Castelle C.J."/>
            <person name="Probst A.J."/>
            <person name="Thomas B.C."/>
            <person name="Singh A."/>
            <person name="Wilkins M.J."/>
            <person name="Karaoz U."/>
            <person name="Brodie E.L."/>
            <person name="Williams K.H."/>
            <person name="Hubbard S.S."/>
            <person name="Banfield J.F."/>
        </authorList>
    </citation>
    <scope>NUCLEOTIDE SEQUENCE [LARGE SCALE GENOMIC DNA]</scope>
</reference>
<proteinExistence type="predicted"/>
<evidence type="ECO:0008006" key="3">
    <source>
        <dbReference type="Google" id="ProtNLM"/>
    </source>
</evidence>
<dbReference type="AlphaFoldDB" id="A0A1G2T043"/>